<evidence type="ECO:0000313" key="10">
    <source>
        <dbReference type="Proteomes" id="UP000325577"/>
    </source>
</evidence>
<name>A0A5J4ZBJ3_9ASTE</name>
<dbReference type="InterPro" id="IPR056924">
    <property type="entry name" value="SH3_Tf2-1"/>
</dbReference>
<dbReference type="GO" id="GO:0004519">
    <property type="term" value="F:endonuclease activity"/>
    <property type="evidence" value="ECO:0007669"/>
    <property type="project" value="UniProtKB-KW"/>
</dbReference>
<evidence type="ECO:0000256" key="6">
    <source>
        <dbReference type="ARBA" id="ARBA00022918"/>
    </source>
</evidence>
<evidence type="ECO:0000256" key="4">
    <source>
        <dbReference type="ARBA" id="ARBA00022759"/>
    </source>
</evidence>
<keyword evidence="2" id="KW-0548">Nucleotidyltransferase</keyword>
<dbReference type="InterPro" id="IPR050951">
    <property type="entry name" value="Retrovirus_Pol_polyprotein"/>
</dbReference>
<feature type="domain" description="Reverse transcriptase RNase H-like" evidence="7">
    <location>
        <begin position="1"/>
        <end position="70"/>
    </location>
</feature>
<dbReference type="Pfam" id="PF17917">
    <property type="entry name" value="RT_RNaseH"/>
    <property type="match status" value="1"/>
</dbReference>
<dbReference type="EMBL" id="CM018052">
    <property type="protein sequence ID" value="KAA8514958.1"/>
    <property type="molecule type" value="Genomic_DNA"/>
</dbReference>
<evidence type="ECO:0000259" key="8">
    <source>
        <dbReference type="Pfam" id="PF24626"/>
    </source>
</evidence>
<keyword evidence="3" id="KW-0540">Nuclease</keyword>
<evidence type="ECO:0000256" key="2">
    <source>
        <dbReference type="ARBA" id="ARBA00022695"/>
    </source>
</evidence>
<evidence type="ECO:0000313" key="9">
    <source>
        <dbReference type="EMBL" id="KAA8514958.1"/>
    </source>
</evidence>
<dbReference type="InterPro" id="IPR041373">
    <property type="entry name" value="RT_RNaseH"/>
</dbReference>
<keyword evidence="6" id="KW-0695">RNA-directed DNA polymerase</keyword>
<evidence type="ECO:0000256" key="1">
    <source>
        <dbReference type="ARBA" id="ARBA00022679"/>
    </source>
</evidence>
<reference evidence="9 10" key="1">
    <citation type="submission" date="2019-09" db="EMBL/GenBank/DDBJ databases">
        <title>A chromosome-level genome assembly of the Chinese tupelo Nyssa sinensis.</title>
        <authorList>
            <person name="Yang X."/>
            <person name="Kang M."/>
            <person name="Yang Y."/>
            <person name="Xiong H."/>
            <person name="Wang M."/>
            <person name="Zhang Z."/>
            <person name="Wang Z."/>
            <person name="Wu H."/>
            <person name="Ma T."/>
            <person name="Liu J."/>
            <person name="Xi Z."/>
        </authorList>
    </citation>
    <scope>NUCLEOTIDE SEQUENCE [LARGE SCALE GENOMIC DNA]</scope>
    <source>
        <strain evidence="9">J267</strain>
        <tissue evidence="9">Leaf</tissue>
    </source>
</reference>
<dbReference type="OrthoDB" id="5554229at2759"/>
<keyword evidence="4" id="KW-0255">Endonuclease</keyword>
<dbReference type="PANTHER" id="PTHR37984">
    <property type="entry name" value="PROTEIN CBG26694"/>
    <property type="match status" value="1"/>
</dbReference>
<dbReference type="InterPro" id="IPR043502">
    <property type="entry name" value="DNA/RNA_pol_sf"/>
</dbReference>
<proteinExistence type="predicted"/>
<gene>
    <name evidence="9" type="ORF">F0562_018255</name>
</gene>
<dbReference type="GO" id="GO:0016787">
    <property type="term" value="F:hydrolase activity"/>
    <property type="evidence" value="ECO:0007669"/>
    <property type="project" value="UniProtKB-KW"/>
</dbReference>
<evidence type="ECO:0000256" key="5">
    <source>
        <dbReference type="ARBA" id="ARBA00022801"/>
    </source>
</evidence>
<keyword evidence="10" id="KW-1185">Reference proteome</keyword>
<dbReference type="CDD" id="cd09274">
    <property type="entry name" value="RNase_HI_RT_Ty3"/>
    <property type="match status" value="1"/>
</dbReference>
<protein>
    <submittedName>
        <fullName evidence="9">Uncharacterized protein</fullName>
    </submittedName>
</protein>
<dbReference type="Pfam" id="PF24626">
    <property type="entry name" value="SH3_Tf2-1"/>
    <property type="match status" value="1"/>
</dbReference>
<dbReference type="PANTHER" id="PTHR37984:SF5">
    <property type="entry name" value="PROTEIN NYNRIN-LIKE"/>
    <property type="match status" value="1"/>
</dbReference>
<evidence type="ECO:0000256" key="3">
    <source>
        <dbReference type="ARBA" id="ARBA00022722"/>
    </source>
</evidence>
<dbReference type="SUPFAM" id="SSF56672">
    <property type="entry name" value="DNA/RNA polymerases"/>
    <property type="match status" value="1"/>
</dbReference>
<dbReference type="Proteomes" id="UP000325577">
    <property type="component" value="Linkage Group LG9"/>
</dbReference>
<dbReference type="AlphaFoldDB" id="A0A5J4ZBJ3"/>
<accession>A0A5J4ZBJ3</accession>
<dbReference type="GO" id="GO:0003964">
    <property type="term" value="F:RNA-directed DNA polymerase activity"/>
    <property type="evidence" value="ECO:0007669"/>
    <property type="project" value="UniProtKB-KW"/>
</dbReference>
<sequence length="295" mass="33934">MSQALGTTKRSWSVYAKEMLAIIHAIQTLRPYLLGRRFYIQTDQRSLKYLLEQRIATPEQQKWVTKLFGYDYEITYKPGRENNAADALSRVAGSPSLDALFVSQTQLWDTIKAEAGKTSFQALYGRPPPTIPHYHEGYSPVHEVDQSLVSRDALLRQLKDNLSAANNRMKQQVDFKRRDIEYQVGDFVFLKLHPYRQQSVFKRAYQKLASRFYGPYQIEEKIGKVAYKLNLSLGSRIHPVFHVSLLKKKLGDTIVASTELPPLVEDGHVLMEPEAILDTRWIKKGSKFVTESLIK</sequence>
<feature type="domain" description="Tf2-1-like SH3-like" evidence="8">
    <location>
        <begin position="185"/>
        <end position="248"/>
    </location>
</feature>
<keyword evidence="1" id="KW-0808">Transferase</keyword>
<keyword evidence="5" id="KW-0378">Hydrolase</keyword>
<organism evidence="9 10">
    <name type="scientific">Nyssa sinensis</name>
    <dbReference type="NCBI Taxonomy" id="561372"/>
    <lineage>
        <taxon>Eukaryota</taxon>
        <taxon>Viridiplantae</taxon>
        <taxon>Streptophyta</taxon>
        <taxon>Embryophyta</taxon>
        <taxon>Tracheophyta</taxon>
        <taxon>Spermatophyta</taxon>
        <taxon>Magnoliopsida</taxon>
        <taxon>eudicotyledons</taxon>
        <taxon>Gunneridae</taxon>
        <taxon>Pentapetalae</taxon>
        <taxon>asterids</taxon>
        <taxon>Cornales</taxon>
        <taxon>Nyssaceae</taxon>
        <taxon>Nyssa</taxon>
    </lineage>
</organism>
<evidence type="ECO:0000259" key="7">
    <source>
        <dbReference type="Pfam" id="PF17917"/>
    </source>
</evidence>